<proteinExistence type="predicted"/>
<dbReference type="InterPro" id="IPR008729">
    <property type="entry name" value="PA_de_COase"/>
</dbReference>
<dbReference type="GO" id="GO:0016831">
    <property type="term" value="F:carboxy-lyase activity"/>
    <property type="evidence" value="ECO:0007669"/>
    <property type="project" value="InterPro"/>
</dbReference>
<dbReference type="EMBL" id="JABELV010000195">
    <property type="protein sequence ID" value="KAG7528266.1"/>
    <property type="molecule type" value="Genomic_DNA"/>
</dbReference>
<accession>A0A8K0NKP5</accession>
<dbReference type="SUPFAM" id="SSF50814">
    <property type="entry name" value="Lipocalins"/>
    <property type="match status" value="1"/>
</dbReference>
<organism evidence="1 2">
    <name type="scientific">Filobasidium floriforme</name>
    <dbReference type="NCBI Taxonomy" id="5210"/>
    <lineage>
        <taxon>Eukaryota</taxon>
        <taxon>Fungi</taxon>
        <taxon>Dikarya</taxon>
        <taxon>Basidiomycota</taxon>
        <taxon>Agaricomycotina</taxon>
        <taxon>Tremellomycetes</taxon>
        <taxon>Filobasidiales</taxon>
        <taxon>Filobasidiaceae</taxon>
        <taxon>Filobasidium</taxon>
    </lineage>
</organism>
<sequence>MGLETIINKHLKYTYDNGWRYEFWLKSEKRIVYEIHGGPMAGRYNYQTSWVQEIRADEIYQISWVEETGTVVSINVDLPNKRIFTFMTFSQGHWEKAEEAHGDKRNPSDFDRWRGLAKIGGPKERHTIMEQATLEVIEDGRPDYMGDIEDDAETL</sequence>
<dbReference type="PANTHER" id="PTHR40087:SF1">
    <property type="entry name" value="PHENOLIC ACID DECARBOXYLASE PADC"/>
    <property type="match status" value="1"/>
</dbReference>
<keyword evidence="2" id="KW-1185">Reference proteome</keyword>
<gene>
    <name evidence="1" type="ORF">FFLO_06298</name>
</gene>
<name>A0A8K0NKP5_9TREE</name>
<dbReference type="Proteomes" id="UP000812966">
    <property type="component" value="Unassembled WGS sequence"/>
</dbReference>
<dbReference type="OrthoDB" id="4415004at2759"/>
<evidence type="ECO:0000313" key="1">
    <source>
        <dbReference type="EMBL" id="KAG7528266.1"/>
    </source>
</evidence>
<dbReference type="PANTHER" id="PTHR40087">
    <property type="entry name" value="PHENOLIC ACID DECARBOXYLASE PADC"/>
    <property type="match status" value="1"/>
</dbReference>
<dbReference type="AlphaFoldDB" id="A0A8K0NKP5"/>
<dbReference type="Gene3D" id="2.40.128.20">
    <property type="match status" value="1"/>
</dbReference>
<dbReference type="Pfam" id="PF05870">
    <property type="entry name" value="PA_decarbox"/>
    <property type="match status" value="1"/>
</dbReference>
<dbReference type="InterPro" id="IPR012674">
    <property type="entry name" value="Calycin"/>
</dbReference>
<reference evidence="1" key="1">
    <citation type="submission" date="2020-04" db="EMBL/GenBank/DDBJ databases">
        <title>Analysis of mating type loci in Filobasidium floriforme.</title>
        <authorList>
            <person name="Nowrousian M."/>
        </authorList>
    </citation>
    <scope>NUCLEOTIDE SEQUENCE</scope>
    <source>
        <strain evidence="1">CBS 6242</strain>
    </source>
</reference>
<evidence type="ECO:0000313" key="2">
    <source>
        <dbReference type="Proteomes" id="UP000812966"/>
    </source>
</evidence>
<evidence type="ECO:0008006" key="3">
    <source>
        <dbReference type="Google" id="ProtNLM"/>
    </source>
</evidence>
<comment type="caution">
    <text evidence="1">The sequence shown here is derived from an EMBL/GenBank/DDBJ whole genome shotgun (WGS) entry which is preliminary data.</text>
</comment>
<protein>
    <recommendedName>
        <fullName evidence="3">Phenolic acid decarboxylase</fullName>
    </recommendedName>
</protein>